<reference evidence="2" key="1">
    <citation type="journal article" date="2023" name="bioRxiv">
        <title>Scaffold-level genome assemblies of two parasitoid biocontrol wasps reveal the parthenogenesis mechanism and an associated novel virus.</title>
        <authorList>
            <person name="Inwood S."/>
            <person name="Skelly J."/>
            <person name="Guhlin J."/>
            <person name="Harrop T."/>
            <person name="Goldson S."/>
            <person name="Dearden P."/>
        </authorList>
    </citation>
    <scope>NUCLEOTIDE SEQUENCE</scope>
    <source>
        <strain evidence="2">Lincoln</strain>
        <tissue evidence="2">Whole body</tissue>
    </source>
</reference>
<name>A0AA39F255_MICHY</name>
<feature type="region of interest" description="Disordered" evidence="1">
    <location>
        <begin position="1"/>
        <end position="31"/>
    </location>
</feature>
<reference evidence="2" key="2">
    <citation type="submission" date="2023-03" db="EMBL/GenBank/DDBJ databases">
        <authorList>
            <person name="Inwood S.N."/>
            <person name="Skelly J.G."/>
            <person name="Guhlin J."/>
            <person name="Harrop T.W.R."/>
            <person name="Goldson S.G."/>
            <person name="Dearden P.K."/>
        </authorList>
    </citation>
    <scope>NUCLEOTIDE SEQUENCE</scope>
    <source>
        <strain evidence="2">Lincoln</strain>
        <tissue evidence="2">Whole body</tissue>
    </source>
</reference>
<comment type="caution">
    <text evidence="2">The sequence shown here is derived from an EMBL/GenBank/DDBJ whole genome shotgun (WGS) entry which is preliminary data.</text>
</comment>
<dbReference type="AlphaFoldDB" id="A0AA39F255"/>
<keyword evidence="3" id="KW-1185">Reference proteome</keyword>
<gene>
    <name evidence="2" type="ORF">PV327_009998</name>
</gene>
<organism evidence="2 3">
    <name type="scientific">Microctonus hyperodae</name>
    <name type="common">Parasitoid wasp</name>
    <dbReference type="NCBI Taxonomy" id="165561"/>
    <lineage>
        <taxon>Eukaryota</taxon>
        <taxon>Metazoa</taxon>
        <taxon>Ecdysozoa</taxon>
        <taxon>Arthropoda</taxon>
        <taxon>Hexapoda</taxon>
        <taxon>Insecta</taxon>
        <taxon>Pterygota</taxon>
        <taxon>Neoptera</taxon>
        <taxon>Endopterygota</taxon>
        <taxon>Hymenoptera</taxon>
        <taxon>Apocrita</taxon>
        <taxon>Ichneumonoidea</taxon>
        <taxon>Braconidae</taxon>
        <taxon>Euphorinae</taxon>
        <taxon>Microctonus</taxon>
    </lineage>
</organism>
<dbReference type="Proteomes" id="UP001168972">
    <property type="component" value="Unassembled WGS sequence"/>
</dbReference>
<accession>A0AA39F255</accession>
<protein>
    <submittedName>
        <fullName evidence="2">Uncharacterized protein</fullName>
    </submittedName>
</protein>
<sequence length="68" mass="7863">MDDLRTVEGLQAGPMQPRFSNCHRTRRSSPTWTQRLVRRATEYATPEAAMEQIRDIVGTTRSTTENPW</sequence>
<evidence type="ECO:0000256" key="1">
    <source>
        <dbReference type="SAM" id="MobiDB-lite"/>
    </source>
</evidence>
<evidence type="ECO:0000313" key="3">
    <source>
        <dbReference type="Proteomes" id="UP001168972"/>
    </source>
</evidence>
<proteinExistence type="predicted"/>
<dbReference type="EMBL" id="JAQQBR010001835">
    <property type="protein sequence ID" value="KAK0161539.1"/>
    <property type="molecule type" value="Genomic_DNA"/>
</dbReference>
<evidence type="ECO:0000313" key="2">
    <source>
        <dbReference type="EMBL" id="KAK0161539.1"/>
    </source>
</evidence>